<feature type="DNA-binding region" description="H-T-H motif" evidence="4">
    <location>
        <begin position="33"/>
        <end position="52"/>
    </location>
</feature>
<dbReference type="RefSeq" id="WP_350352952.1">
    <property type="nucleotide sequence ID" value="NZ_CP158357.1"/>
</dbReference>
<evidence type="ECO:0000256" key="1">
    <source>
        <dbReference type="ARBA" id="ARBA00023015"/>
    </source>
</evidence>
<evidence type="ECO:0000256" key="4">
    <source>
        <dbReference type="PROSITE-ProRule" id="PRU00335"/>
    </source>
</evidence>
<dbReference type="InterPro" id="IPR049484">
    <property type="entry name" value="Rv0078-like_C"/>
</dbReference>
<name>A0AAU7W172_9MICO</name>
<dbReference type="Gene3D" id="1.10.357.10">
    <property type="entry name" value="Tetracycline Repressor, domain 2"/>
    <property type="match status" value="1"/>
</dbReference>
<evidence type="ECO:0000256" key="3">
    <source>
        <dbReference type="ARBA" id="ARBA00023163"/>
    </source>
</evidence>
<dbReference type="GO" id="GO:0003700">
    <property type="term" value="F:DNA-binding transcription factor activity"/>
    <property type="evidence" value="ECO:0007669"/>
    <property type="project" value="TreeGrafter"/>
</dbReference>
<dbReference type="PRINTS" id="PR00455">
    <property type="entry name" value="HTHTETR"/>
</dbReference>
<dbReference type="PROSITE" id="PS50977">
    <property type="entry name" value="HTH_TETR_2"/>
    <property type="match status" value="1"/>
</dbReference>
<reference evidence="6" key="1">
    <citation type="submission" date="2024-06" db="EMBL/GenBank/DDBJ databases">
        <title>Draft genome sequence of Microbacterium sp. strain A8/3-1, isolated from Oxytropis tragacanthoides Fisch. ex DC. Root nodules in the Altai region of Russia.</title>
        <authorList>
            <person name="Sazanova A."/>
            <person name="Guro P."/>
            <person name="Kuznetsova I."/>
            <person name="Belimov A."/>
            <person name="Safronova V."/>
        </authorList>
    </citation>
    <scope>NUCLEOTIDE SEQUENCE</scope>
    <source>
        <strain evidence="6">A8/3-1</strain>
    </source>
</reference>
<dbReference type="Pfam" id="PF00440">
    <property type="entry name" value="TetR_N"/>
    <property type="match status" value="1"/>
</dbReference>
<dbReference type="SUPFAM" id="SSF46689">
    <property type="entry name" value="Homeodomain-like"/>
    <property type="match status" value="1"/>
</dbReference>
<dbReference type="PANTHER" id="PTHR30055:SF234">
    <property type="entry name" value="HTH-TYPE TRANSCRIPTIONAL REGULATOR BETI"/>
    <property type="match status" value="1"/>
</dbReference>
<keyword evidence="2 4" id="KW-0238">DNA-binding</keyword>
<evidence type="ECO:0000259" key="5">
    <source>
        <dbReference type="PROSITE" id="PS50977"/>
    </source>
</evidence>
<dbReference type="InterPro" id="IPR001647">
    <property type="entry name" value="HTH_TetR"/>
</dbReference>
<dbReference type="GO" id="GO:0000976">
    <property type="term" value="F:transcription cis-regulatory region binding"/>
    <property type="evidence" value="ECO:0007669"/>
    <property type="project" value="TreeGrafter"/>
</dbReference>
<accession>A0AAU7W172</accession>
<keyword evidence="1" id="KW-0805">Transcription regulation</keyword>
<sequence length="193" mass="20067">MPRASAADAAATARRILDVASAHLAEHGYAAASVDDIARAADVTRGAVYHHYTSKPLLFAAVAAAEQQLVADAILAATENSTPDSALRDGSHAFLDAITRGAAARVLLVDGPAVLSWEDWRRFDADGPAATLREGLTEAGITPALQDALTAALSGAMNELALWLSERQTDAAARAQAHDALDLLLDAVAPRPQ</sequence>
<evidence type="ECO:0000313" key="6">
    <source>
        <dbReference type="EMBL" id="XBX80070.1"/>
    </source>
</evidence>
<protein>
    <submittedName>
        <fullName evidence="6">TetR family transcriptional regulator</fullName>
    </submittedName>
</protein>
<keyword evidence="3" id="KW-0804">Transcription</keyword>
<organism evidence="6">
    <name type="scientific">Microbacterium sp. A8/3-1</name>
    <dbReference type="NCBI Taxonomy" id="3160749"/>
    <lineage>
        <taxon>Bacteria</taxon>
        <taxon>Bacillati</taxon>
        <taxon>Actinomycetota</taxon>
        <taxon>Actinomycetes</taxon>
        <taxon>Micrococcales</taxon>
        <taxon>Microbacteriaceae</taxon>
        <taxon>Microbacterium</taxon>
    </lineage>
</organism>
<dbReference type="InterPro" id="IPR009057">
    <property type="entry name" value="Homeodomain-like_sf"/>
</dbReference>
<dbReference type="InterPro" id="IPR050109">
    <property type="entry name" value="HTH-type_TetR-like_transc_reg"/>
</dbReference>
<proteinExistence type="predicted"/>
<dbReference type="Pfam" id="PF21351">
    <property type="entry name" value="TetR_C_41"/>
    <property type="match status" value="1"/>
</dbReference>
<evidence type="ECO:0000256" key="2">
    <source>
        <dbReference type="ARBA" id="ARBA00023125"/>
    </source>
</evidence>
<dbReference type="AlphaFoldDB" id="A0AAU7W172"/>
<gene>
    <name evidence="6" type="ORF">ABS642_08270</name>
</gene>
<dbReference type="PANTHER" id="PTHR30055">
    <property type="entry name" value="HTH-TYPE TRANSCRIPTIONAL REGULATOR RUTR"/>
    <property type="match status" value="1"/>
</dbReference>
<dbReference type="EMBL" id="CP158357">
    <property type="protein sequence ID" value="XBX80070.1"/>
    <property type="molecule type" value="Genomic_DNA"/>
</dbReference>
<feature type="domain" description="HTH tetR-type" evidence="5">
    <location>
        <begin position="10"/>
        <end position="70"/>
    </location>
</feature>